<proteinExistence type="predicted"/>
<dbReference type="GO" id="GO:0016810">
    <property type="term" value="F:hydrolase activity, acting on carbon-nitrogen (but not peptide) bonds"/>
    <property type="evidence" value="ECO:0007669"/>
    <property type="project" value="InterPro"/>
</dbReference>
<feature type="domain" description="Amidohydrolase-related" evidence="1">
    <location>
        <begin position="60"/>
        <end position="412"/>
    </location>
</feature>
<dbReference type="Gene3D" id="3.20.20.140">
    <property type="entry name" value="Metal-dependent hydrolases"/>
    <property type="match status" value="1"/>
</dbReference>
<dbReference type="InterPro" id="IPR051781">
    <property type="entry name" value="Metallo-dep_Hydrolase"/>
</dbReference>
<organism evidence="2 3">
    <name type="scientific">[Torrubiella] hemipterigena</name>
    <dbReference type="NCBI Taxonomy" id="1531966"/>
    <lineage>
        <taxon>Eukaryota</taxon>
        <taxon>Fungi</taxon>
        <taxon>Dikarya</taxon>
        <taxon>Ascomycota</taxon>
        <taxon>Pezizomycotina</taxon>
        <taxon>Sordariomycetes</taxon>
        <taxon>Hypocreomycetidae</taxon>
        <taxon>Hypocreales</taxon>
        <taxon>Clavicipitaceae</taxon>
        <taxon>Clavicipitaceae incertae sedis</taxon>
        <taxon>'Torrubiella' clade</taxon>
    </lineage>
</organism>
<dbReference type="Pfam" id="PF01979">
    <property type="entry name" value="Amidohydro_1"/>
    <property type="match status" value="1"/>
</dbReference>
<evidence type="ECO:0000313" key="2">
    <source>
        <dbReference type="EMBL" id="CEJ93593.1"/>
    </source>
</evidence>
<evidence type="ECO:0000259" key="1">
    <source>
        <dbReference type="Pfam" id="PF01979"/>
    </source>
</evidence>
<dbReference type="SUPFAM" id="SSF51556">
    <property type="entry name" value="Metallo-dependent hydrolases"/>
    <property type="match status" value="1"/>
</dbReference>
<accession>A0A0A1TPV3</accession>
<dbReference type="EMBL" id="CDHN01000005">
    <property type="protein sequence ID" value="CEJ93593.1"/>
    <property type="molecule type" value="Genomic_DNA"/>
</dbReference>
<evidence type="ECO:0000313" key="3">
    <source>
        <dbReference type="Proteomes" id="UP000039046"/>
    </source>
</evidence>
<keyword evidence="3" id="KW-1185">Reference proteome</keyword>
<dbReference type="SUPFAM" id="SSF51338">
    <property type="entry name" value="Composite domain of metallo-dependent hydrolases"/>
    <property type="match status" value="1"/>
</dbReference>
<reference evidence="2 3" key="1">
    <citation type="journal article" date="2015" name="Genome Announc.">
        <title>Draft Genome Sequence and Gene Annotation of the Entomopathogenic Fungus Verticillium hemipterigenum.</title>
        <authorList>
            <person name="Horn F."/>
            <person name="Habel A."/>
            <person name="Scharf D.H."/>
            <person name="Dworschak J."/>
            <person name="Brakhage A.A."/>
            <person name="Guthke R."/>
            <person name="Hertweck C."/>
            <person name="Linde J."/>
        </authorList>
    </citation>
    <scope>NUCLEOTIDE SEQUENCE [LARGE SCALE GENOMIC DNA]</scope>
</reference>
<gene>
    <name evidence="2" type="ORF">VHEMI09171</name>
</gene>
<dbReference type="Proteomes" id="UP000039046">
    <property type="component" value="Unassembled WGS sequence"/>
</dbReference>
<dbReference type="InterPro" id="IPR006680">
    <property type="entry name" value="Amidohydro-rel"/>
</dbReference>
<dbReference type="OrthoDB" id="5595695at2759"/>
<protein>
    <recommendedName>
        <fullName evidence="1">Amidohydrolase-related domain-containing protein</fullName>
    </recommendedName>
</protein>
<dbReference type="PANTHER" id="PTHR43135">
    <property type="entry name" value="ALPHA-D-RIBOSE 1-METHYLPHOSPHONATE 5-TRIPHOSPHATE DIPHOSPHATASE"/>
    <property type="match status" value="1"/>
</dbReference>
<dbReference type="STRING" id="1531966.A0A0A1TPV3"/>
<dbReference type="HOGENOM" id="CLU_023620_1_0_1"/>
<dbReference type="InterPro" id="IPR032466">
    <property type="entry name" value="Metal_Hydrolase"/>
</dbReference>
<dbReference type="InterPro" id="IPR011059">
    <property type="entry name" value="Metal-dep_hydrolase_composite"/>
</dbReference>
<name>A0A0A1TPV3_9HYPO</name>
<dbReference type="PANTHER" id="PTHR43135:SF3">
    <property type="entry name" value="ALPHA-D-RIBOSE 1-METHYLPHOSPHONATE 5-TRIPHOSPHATE DIPHOSPHATASE"/>
    <property type="match status" value="1"/>
</dbReference>
<dbReference type="Gene3D" id="2.30.40.10">
    <property type="entry name" value="Urease, subunit C, domain 1"/>
    <property type="match status" value="1"/>
</dbReference>
<dbReference type="AlphaFoldDB" id="A0A0A1TPV3"/>
<sequence>MGDHCFTVHAGTYFDPKTKSFRNNVSLTIDPKRGCIVHVADRPSTSCDIQDGDIDLRRKIVMPGFVDAHTHIFLHSYAERPAQSQMRDESIIERTIRASNHCRRALLSGYTTYRDLGTEGMQSFDANLRDSINRDLLPGPRLFVATEALCSSGSYEVRSENRANGDTPPRISNTCDGVDGVRRAVRRRVGAGADIIKFYADYRRQAMRFPSGLDPISFLPAEHNPARVMFSQDEMHAMVSEAKLANLPIACHAGSLAGAMMAARAGVTTIEHGHEASPDLFREMKRNNVLFVPTLAVVEAISPAALPEALRTAKLAFDQGVRMAAGGDTGAFNHGEGARETELLMQAGIPVEDALEMVTLAGWEACGGDRCGFRFGWFEAGNRADIIALDSDPRTDAQALRKVGFVMKDGKVWKRDGIPVGFIDIMMQDAGHTDPSWQLV</sequence>